<accession>A0A4U8UPL5</accession>
<dbReference type="Proteomes" id="UP000298663">
    <property type="component" value="Unassembled WGS sequence"/>
</dbReference>
<keyword evidence="1" id="KW-0812">Transmembrane</keyword>
<keyword evidence="1" id="KW-1133">Transmembrane helix</keyword>
<feature type="transmembrane region" description="Helical" evidence="1">
    <location>
        <begin position="6"/>
        <end position="26"/>
    </location>
</feature>
<reference evidence="2 3" key="1">
    <citation type="journal article" date="2015" name="Genome Biol.">
        <title>Comparative genomics of Steinernema reveals deeply conserved gene regulatory networks.</title>
        <authorList>
            <person name="Dillman A.R."/>
            <person name="Macchietto M."/>
            <person name="Porter C.F."/>
            <person name="Rogers A."/>
            <person name="Williams B."/>
            <person name="Antoshechkin I."/>
            <person name="Lee M.M."/>
            <person name="Goodwin Z."/>
            <person name="Lu X."/>
            <person name="Lewis E.E."/>
            <person name="Goodrich-Blair H."/>
            <person name="Stock S.P."/>
            <person name="Adams B.J."/>
            <person name="Sternberg P.W."/>
            <person name="Mortazavi A."/>
        </authorList>
    </citation>
    <scope>NUCLEOTIDE SEQUENCE [LARGE SCALE GENOMIC DNA]</scope>
    <source>
        <strain evidence="2 3">ALL</strain>
    </source>
</reference>
<evidence type="ECO:0000313" key="3">
    <source>
        <dbReference type="Proteomes" id="UP000298663"/>
    </source>
</evidence>
<keyword evidence="1" id="KW-0472">Membrane</keyword>
<reference evidence="2 3" key="2">
    <citation type="journal article" date="2019" name="G3 (Bethesda)">
        <title>Hybrid Assembly of the Genome of the Entomopathogenic Nematode Steinernema carpocapsae Identifies the X-Chromosome.</title>
        <authorList>
            <person name="Serra L."/>
            <person name="Macchietto M."/>
            <person name="Macias-Munoz A."/>
            <person name="McGill C.J."/>
            <person name="Rodriguez I.M."/>
            <person name="Rodriguez B."/>
            <person name="Murad R."/>
            <person name="Mortazavi A."/>
        </authorList>
    </citation>
    <scope>NUCLEOTIDE SEQUENCE [LARGE SCALE GENOMIC DNA]</scope>
    <source>
        <strain evidence="2 3">ALL</strain>
    </source>
</reference>
<dbReference type="AlphaFoldDB" id="A0A4U8UPL5"/>
<sequence>MFHIVVTSLVSFPIQLFFCLIQNLIITQNRLFSGGYGHCKVRPYFSALVQPSDSRLFHLRANLLFIK</sequence>
<keyword evidence="3" id="KW-1185">Reference proteome</keyword>
<evidence type="ECO:0000256" key="1">
    <source>
        <dbReference type="SAM" id="Phobius"/>
    </source>
</evidence>
<evidence type="ECO:0000313" key="2">
    <source>
        <dbReference type="EMBL" id="TMS34017.1"/>
    </source>
</evidence>
<comment type="caution">
    <text evidence="2">The sequence shown here is derived from an EMBL/GenBank/DDBJ whole genome shotgun (WGS) entry which is preliminary data.</text>
</comment>
<organism evidence="2 3">
    <name type="scientific">Steinernema carpocapsae</name>
    <name type="common">Entomopathogenic nematode</name>
    <dbReference type="NCBI Taxonomy" id="34508"/>
    <lineage>
        <taxon>Eukaryota</taxon>
        <taxon>Metazoa</taxon>
        <taxon>Ecdysozoa</taxon>
        <taxon>Nematoda</taxon>
        <taxon>Chromadorea</taxon>
        <taxon>Rhabditida</taxon>
        <taxon>Tylenchina</taxon>
        <taxon>Panagrolaimomorpha</taxon>
        <taxon>Strongyloidoidea</taxon>
        <taxon>Steinernematidae</taxon>
        <taxon>Steinernema</taxon>
    </lineage>
</organism>
<protein>
    <submittedName>
        <fullName evidence="2">Uncharacterized protein</fullName>
    </submittedName>
</protein>
<name>A0A4U8UPL5_STECR</name>
<dbReference type="EMBL" id="AZBU02000001">
    <property type="protein sequence ID" value="TMS34017.1"/>
    <property type="molecule type" value="Genomic_DNA"/>
</dbReference>
<gene>
    <name evidence="2" type="ORF">L596_001682</name>
</gene>
<proteinExistence type="predicted"/>